<organism evidence="2 3">
    <name type="scientific">Liparis tanakae</name>
    <name type="common">Tanaka's snailfish</name>
    <dbReference type="NCBI Taxonomy" id="230148"/>
    <lineage>
        <taxon>Eukaryota</taxon>
        <taxon>Metazoa</taxon>
        <taxon>Chordata</taxon>
        <taxon>Craniata</taxon>
        <taxon>Vertebrata</taxon>
        <taxon>Euteleostomi</taxon>
        <taxon>Actinopterygii</taxon>
        <taxon>Neopterygii</taxon>
        <taxon>Teleostei</taxon>
        <taxon>Neoteleostei</taxon>
        <taxon>Acanthomorphata</taxon>
        <taxon>Eupercaria</taxon>
        <taxon>Perciformes</taxon>
        <taxon>Cottioidei</taxon>
        <taxon>Cottales</taxon>
        <taxon>Liparidae</taxon>
        <taxon>Liparis</taxon>
    </lineage>
</organism>
<evidence type="ECO:0000313" key="3">
    <source>
        <dbReference type="Proteomes" id="UP000314294"/>
    </source>
</evidence>
<feature type="compositionally biased region" description="Polar residues" evidence="1">
    <location>
        <begin position="1"/>
        <end position="22"/>
    </location>
</feature>
<dbReference type="AlphaFoldDB" id="A0A4Z2I6T4"/>
<proteinExistence type="predicted"/>
<dbReference type="EMBL" id="SRLO01000121">
    <property type="protein sequence ID" value="TNN73747.1"/>
    <property type="molecule type" value="Genomic_DNA"/>
</dbReference>
<dbReference type="Proteomes" id="UP000314294">
    <property type="component" value="Unassembled WGS sequence"/>
</dbReference>
<evidence type="ECO:0000256" key="1">
    <source>
        <dbReference type="SAM" id="MobiDB-lite"/>
    </source>
</evidence>
<protein>
    <submittedName>
        <fullName evidence="2">Uncharacterized protein</fullName>
    </submittedName>
</protein>
<name>A0A4Z2I6T4_9TELE</name>
<accession>A0A4Z2I6T4</accession>
<reference evidence="2 3" key="1">
    <citation type="submission" date="2019-03" db="EMBL/GenBank/DDBJ databases">
        <title>First draft genome of Liparis tanakae, snailfish: a comprehensive survey of snailfish specific genes.</title>
        <authorList>
            <person name="Kim W."/>
            <person name="Song I."/>
            <person name="Jeong J.-H."/>
            <person name="Kim D."/>
            <person name="Kim S."/>
            <person name="Ryu S."/>
            <person name="Song J.Y."/>
            <person name="Lee S.K."/>
        </authorList>
    </citation>
    <scope>NUCLEOTIDE SEQUENCE [LARGE SCALE GENOMIC DNA]</scope>
    <source>
        <tissue evidence="2">Muscle</tissue>
    </source>
</reference>
<gene>
    <name evidence="2" type="ORF">EYF80_015955</name>
</gene>
<feature type="region of interest" description="Disordered" evidence="1">
    <location>
        <begin position="1"/>
        <end position="27"/>
    </location>
</feature>
<sequence>MMTLKKLQSVNQDQPVSPSSWELATSTTDLTDPLPGLLRTQKIRVDYHHFKTVTFVCLVARSEAAMQKKVDWPVCVSRVQLPQVEDFRLL</sequence>
<keyword evidence="3" id="KW-1185">Reference proteome</keyword>
<comment type="caution">
    <text evidence="2">The sequence shown here is derived from an EMBL/GenBank/DDBJ whole genome shotgun (WGS) entry which is preliminary data.</text>
</comment>
<evidence type="ECO:0000313" key="2">
    <source>
        <dbReference type="EMBL" id="TNN73747.1"/>
    </source>
</evidence>